<evidence type="ECO:0000256" key="1">
    <source>
        <dbReference type="SAM" id="MobiDB-lite"/>
    </source>
</evidence>
<name>A0ABR2VUB8_9FUNG</name>
<feature type="compositionally biased region" description="Acidic residues" evidence="1">
    <location>
        <begin position="39"/>
        <end position="48"/>
    </location>
</feature>
<feature type="compositionally biased region" description="Polar residues" evidence="1">
    <location>
        <begin position="89"/>
        <end position="103"/>
    </location>
</feature>
<organism evidence="2 3">
    <name type="scientific">Basidiobolus ranarum</name>
    <dbReference type="NCBI Taxonomy" id="34480"/>
    <lineage>
        <taxon>Eukaryota</taxon>
        <taxon>Fungi</taxon>
        <taxon>Fungi incertae sedis</taxon>
        <taxon>Zoopagomycota</taxon>
        <taxon>Entomophthoromycotina</taxon>
        <taxon>Basidiobolomycetes</taxon>
        <taxon>Basidiobolales</taxon>
        <taxon>Basidiobolaceae</taxon>
        <taxon>Basidiobolus</taxon>
    </lineage>
</organism>
<sequence length="328" mass="36624">MAVLVQLNKSTIEPKRLEALKKAISHRKIQIKEDALTGSEDESQEIDIEDNHTTIPTSLSNTPDTQYPSTTSSNEMPLPPKDPPPHTPSASNEVDNMNSSGNADVSMDEKTHETLSKTNSNKATLAELQLEEENIVKKIEKLKEEKHKLFIAFKRIISDENEEGAVQESDSEDDAEITATVITKSPSPIGLEASENKKPQDNTHSREDSFSAPNPTFKRRRSPVNAPPSSYNNAPNGYRKNSRTGANTRGGGAFHFPSRGRGFVSQYPNRGRNGYYNDRDFRMAPGFIRPPLVYGRSLMHIPQRTNTNPVSRFGFNFPHPGMIRHNSR</sequence>
<feature type="compositionally biased region" description="Low complexity" evidence="1">
    <location>
        <begin position="223"/>
        <end position="236"/>
    </location>
</feature>
<evidence type="ECO:0000313" key="2">
    <source>
        <dbReference type="EMBL" id="KAK9702572.1"/>
    </source>
</evidence>
<feature type="compositionally biased region" description="Pro residues" evidence="1">
    <location>
        <begin position="77"/>
        <end position="87"/>
    </location>
</feature>
<keyword evidence="3" id="KW-1185">Reference proteome</keyword>
<proteinExistence type="predicted"/>
<comment type="caution">
    <text evidence="2">The sequence shown here is derived from an EMBL/GenBank/DDBJ whole genome shotgun (WGS) entry which is preliminary data.</text>
</comment>
<dbReference type="EMBL" id="JASJQH010007714">
    <property type="protein sequence ID" value="KAK9702572.1"/>
    <property type="molecule type" value="Genomic_DNA"/>
</dbReference>
<feature type="compositionally biased region" description="Polar residues" evidence="1">
    <location>
        <begin position="53"/>
        <end position="75"/>
    </location>
</feature>
<feature type="region of interest" description="Disordered" evidence="1">
    <location>
        <begin position="32"/>
        <end position="120"/>
    </location>
</feature>
<accession>A0ABR2VUB8</accession>
<evidence type="ECO:0000313" key="3">
    <source>
        <dbReference type="Proteomes" id="UP001479436"/>
    </source>
</evidence>
<gene>
    <name evidence="2" type="ORF">K7432_011187</name>
</gene>
<feature type="compositionally biased region" description="Basic and acidic residues" evidence="1">
    <location>
        <begin position="194"/>
        <end position="209"/>
    </location>
</feature>
<dbReference type="Proteomes" id="UP001479436">
    <property type="component" value="Unassembled WGS sequence"/>
</dbReference>
<protein>
    <submittedName>
        <fullName evidence="2">Uncharacterized protein</fullName>
    </submittedName>
</protein>
<reference evidence="2 3" key="1">
    <citation type="submission" date="2023-04" db="EMBL/GenBank/DDBJ databases">
        <title>Genome of Basidiobolus ranarum AG-B5.</title>
        <authorList>
            <person name="Stajich J.E."/>
            <person name="Carter-House D."/>
            <person name="Gryganskyi A."/>
        </authorList>
    </citation>
    <scope>NUCLEOTIDE SEQUENCE [LARGE SCALE GENOMIC DNA]</scope>
    <source>
        <strain evidence="2 3">AG-B5</strain>
    </source>
</reference>
<feature type="region of interest" description="Disordered" evidence="1">
    <location>
        <begin position="182"/>
        <end position="266"/>
    </location>
</feature>